<keyword evidence="4 11" id="KW-0813">Transport</keyword>
<feature type="repeat" description="ARM" evidence="12">
    <location>
        <begin position="118"/>
        <end position="162"/>
    </location>
</feature>
<comment type="subcellular location">
    <subcellularLocation>
        <location evidence="2">Cytoplasm</location>
    </subcellularLocation>
    <subcellularLocation>
        <location evidence="1">Nucleus</location>
    </subcellularLocation>
</comment>
<dbReference type="InterPro" id="IPR024931">
    <property type="entry name" value="Importin_alpha"/>
</dbReference>
<evidence type="ECO:0000256" key="4">
    <source>
        <dbReference type="ARBA" id="ARBA00022448"/>
    </source>
</evidence>
<keyword evidence="8 11" id="KW-0653">Protein transport</keyword>
<feature type="repeat" description="ARM" evidence="12">
    <location>
        <begin position="161"/>
        <end position="188"/>
    </location>
</feature>
<comment type="similarity">
    <text evidence="3 11">Belongs to the importin alpha family.</text>
</comment>
<evidence type="ECO:0000256" key="10">
    <source>
        <dbReference type="ARBA" id="ARBA00023242"/>
    </source>
</evidence>
<dbReference type="FunFam" id="1.25.10.10:FF:000009">
    <property type="entry name" value="Importin subunit alpha"/>
    <property type="match status" value="1"/>
</dbReference>
<dbReference type="Pfam" id="PF00514">
    <property type="entry name" value="Arm"/>
    <property type="match status" value="7"/>
</dbReference>
<dbReference type="GeneTree" id="ENSGT01050000244891"/>
<dbReference type="GO" id="GO:0006606">
    <property type="term" value="P:protein import into nucleus"/>
    <property type="evidence" value="ECO:0007669"/>
    <property type="project" value="InterPro"/>
</dbReference>
<evidence type="ECO:0000256" key="12">
    <source>
        <dbReference type="PROSITE-ProRule" id="PRU00259"/>
    </source>
</evidence>
<dbReference type="InterPro" id="IPR032413">
    <property type="entry name" value="Arm_3"/>
</dbReference>
<evidence type="ECO:0000313" key="15">
    <source>
        <dbReference type="Ensembl" id="ENSCCRP00000162913.1"/>
    </source>
</evidence>
<organism evidence="15 16">
    <name type="scientific">Cyprinus carpio carpio</name>
    <dbReference type="NCBI Taxonomy" id="630221"/>
    <lineage>
        <taxon>Eukaryota</taxon>
        <taxon>Metazoa</taxon>
        <taxon>Chordata</taxon>
        <taxon>Craniata</taxon>
        <taxon>Vertebrata</taxon>
        <taxon>Euteleostomi</taxon>
        <taxon>Actinopterygii</taxon>
        <taxon>Neopterygii</taxon>
        <taxon>Teleostei</taxon>
        <taxon>Ostariophysi</taxon>
        <taxon>Cypriniformes</taxon>
        <taxon>Cyprinidae</taxon>
        <taxon>Cyprininae</taxon>
        <taxon>Cyprinus</taxon>
    </lineage>
</organism>
<dbReference type="Pfam" id="PF01749">
    <property type="entry name" value="IBB"/>
    <property type="match status" value="1"/>
</dbReference>
<reference evidence="15" key="1">
    <citation type="submission" date="2025-08" db="UniProtKB">
        <authorList>
            <consortium name="Ensembl"/>
        </authorList>
    </citation>
    <scope>IDENTIFICATION</scope>
</reference>
<dbReference type="SMART" id="SM00185">
    <property type="entry name" value="ARM"/>
    <property type="match status" value="7"/>
</dbReference>
<dbReference type="InterPro" id="IPR016024">
    <property type="entry name" value="ARM-type_fold"/>
</dbReference>
<dbReference type="GO" id="GO:0061608">
    <property type="term" value="F:nuclear import signal receptor activity"/>
    <property type="evidence" value="ECO:0007669"/>
    <property type="project" value="InterPro"/>
</dbReference>
<sequence>MSANMSDSEKLDKQRLKNFKNKGRDLETMRRQRTEVVVELRKNKRDEHLLKRRNVPHEDICDDSDADGDFRSQNTSLEAIVQNATSDNQGIQLSAVQAARKLLSSDRNPPIDDLIKSGILPILVHCLDRDDNPSLQFEAAWALTNIASGTSEQTQAVVQSNAVPLFLRLLHSPHQNVCEQAVWALGNIIGDGPQCRDYVISLGVVKPLLSFISPSIPITFLRNVTWVMVNLCRHKDPPPPMETIQEILPALCVLIHHTDVNILVDTVWALSYLTDAGNEQIQMVIDSGIVPYLVPLLSHQEVKVQTAALRAVGNIVTGTDEQTQVVLNCDALGHFPALLTHPKEKINKGDFGTQKEAAWAISNLTISGRKEQVAYLIQQQVVPPFCNLLTVKDAQVVQVVLDGLSNILKMADEEAETIANLIEECGGLEKIEQLQNHENEDIYKLAYEIIDQFFSSDDIDENLVPEAIQGGTYNFNSSTNVPAEGFQF</sequence>
<dbReference type="FunFam" id="1.20.5.690:FF:000004">
    <property type="entry name" value="Importin subunit alpha"/>
    <property type="match status" value="1"/>
</dbReference>
<feature type="region of interest" description="Disordered" evidence="13">
    <location>
        <begin position="1"/>
        <end position="27"/>
    </location>
</feature>
<dbReference type="PROSITE" id="PS51214">
    <property type="entry name" value="IBB"/>
    <property type="match status" value="1"/>
</dbReference>
<dbReference type="Gene3D" id="1.25.10.10">
    <property type="entry name" value="Leucine-rich Repeat Variant"/>
    <property type="match status" value="1"/>
</dbReference>
<evidence type="ECO:0000313" key="16">
    <source>
        <dbReference type="Proteomes" id="UP001108240"/>
    </source>
</evidence>
<evidence type="ECO:0000256" key="9">
    <source>
        <dbReference type="ARBA" id="ARBA00022990"/>
    </source>
</evidence>
<keyword evidence="16" id="KW-1185">Reference proteome</keyword>
<dbReference type="GO" id="GO:0005737">
    <property type="term" value="C:cytoplasm"/>
    <property type="evidence" value="ECO:0007669"/>
    <property type="project" value="UniProtKB-SubCell"/>
</dbReference>
<reference evidence="15" key="2">
    <citation type="submission" date="2025-09" db="UniProtKB">
        <authorList>
            <consortium name="Ensembl"/>
        </authorList>
    </citation>
    <scope>IDENTIFICATION</scope>
</reference>
<evidence type="ECO:0000256" key="7">
    <source>
        <dbReference type="ARBA" id="ARBA00022737"/>
    </source>
</evidence>
<evidence type="ECO:0000259" key="14">
    <source>
        <dbReference type="PROSITE" id="PS51214"/>
    </source>
</evidence>
<accession>A0A9J8C1N4</accession>
<evidence type="ECO:0000256" key="1">
    <source>
        <dbReference type="ARBA" id="ARBA00004123"/>
    </source>
</evidence>
<dbReference type="InterPro" id="IPR002652">
    <property type="entry name" value="Importin-a_IBB"/>
</dbReference>
<dbReference type="SUPFAM" id="SSF48371">
    <property type="entry name" value="ARM repeat"/>
    <property type="match status" value="1"/>
</dbReference>
<dbReference type="PANTHER" id="PTHR23316">
    <property type="entry name" value="IMPORTIN ALPHA"/>
    <property type="match status" value="1"/>
</dbReference>
<feature type="domain" description="IBB" evidence="14">
    <location>
        <begin position="1"/>
        <end position="62"/>
    </location>
</feature>
<keyword evidence="10" id="KW-0539">Nucleus</keyword>
<evidence type="ECO:0000256" key="8">
    <source>
        <dbReference type="ARBA" id="ARBA00022927"/>
    </source>
</evidence>
<keyword evidence="7" id="KW-0677">Repeat</keyword>
<keyword evidence="9" id="KW-0007">Acetylation</keyword>
<evidence type="ECO:0000256" key="3">
    <source>
        <dbReference type="ARBA" id="ARBA00010394"/>
    </source>
</evidence>
<dbReference type="AlphaFoldDB" id="A0A9J8C1N4"/>
<dbReference type="Ensembl" id="ENSCCRT00000148817.1">
    <property type="protein sequence ID" value="ENSCCRP00000162913.1"/>
    <property type="gene ID" value="ENSCCRG00000004826.2"/>
</dbReference>
<evidence type="ECO:0000256" key="13">
    <source>
        <dbReference type="SAM" id="MobiDB-lite"/>
    </source>
</evidence>
<dbReference type="GO" id="GO:0005634">
    <property type="term" value="C:nucleus"/>
    <property type="evidence" value="ECO:0007669"/>
    <property type="project" value="UniProtKB-SubCell"/>
</dbReference>
<dbReference type="Pfam" id="PF16186">
    <property type="entry name" value="Arm_3"/>
    <property type="match status" value="1"/>
</dbReference>
<name>A0A9J8C1N4_CYPCA</name>
<keyword evidence="6" id="KW-0597">Phosphoprotein</keyword>
<dbReference type="InterPro" id="IPR011989">
    <property type="entry name" value="ARM-like"/>
</dbReference>
<dbReference type="PIRSF" id="PIRSF005673">
    <property type="entry name" value="Importin_alpha"/>
    <property type="match status" value="1"/>
</dbReference>
<dbReference type="Proteomes" id="UP001108240">
    <property type="component" value="Unplaced"/>
</dbReference>
<dbReference type="InterPro" id="IPR036975">
    <property type="entry name" value="Importin-a_IBB_sf"/>
</dbReference>
<dbReference type="PROSITE" id="PS50176">
    <property type="entry name" value="ARM_REPEAT"/>
    <property type="match status" value="2"/>
</dbReference>
<keyword evidence="5" id="KW-0963">Cytoplasm</keyword>
<dbReference type="InterPro" id="IPR000225">
    <property type="entry name" value="Armadillo"/>
</dbReference>
<dbReference type="GO" id="GO:0048513">
    <property type="term" value="P:animal organ development"/>
    <property type="evidence" value="ECO:0007669"/>
    <property type="project" value="UniProtKB-ARBA"/>
</dbReference>
<proteinExistence type="inferred from homology"/>
<evidence type="ECO:0000256" key="5">
    <source>
        <dbReference type="ARBA" id="ARBA00022490"/>
    </source>
</evidence>
<evidence type="ECO:0000256" key="6">
    <source>
        <dbReference type="ARBA" id="ARBA00022553"/>
    </source>
</evidence>
<protein>
    <recommendedName>
        <fullName evidence="11">Importin subunit alpha</fullName>
    </recommendedName>
</protein>
<evidence type="ECO:0000256" key="2">
    <source>
        <dbReference type="ARBA" id="ARBA00004496"/>
    </source>
</evidence>
<dbReference type="Gene3D" id="1.20.5.690">
    <property type="entry name" value="Importin-alpha, importin-beta-binding domain"/>
    <property type="match status" value="1"/>
</dbReference>
<evidence type="ECO:0000256" key="11">
    <source>
        <dbReference type="PIRNR" id="PIRNR005673"/>
    </source>
</evidence>